<evidence type="ECO:0000313" key="5">
    <source>
        <dbReference type="EMBL" id="MCU6738418.1"/>
    </source>
</evidence>
<accession>A0ABT2SUA0</accession>
<protein>
    <submittedName>
        <fullName evidence="5">EFR1 family ferrodoxin</fullName>
    </submittedName>
</protein>
<dbReference type="Pfam" id="PF12724">
    <property type="entry name" value="Flavodoxin_5"/>
    <property type="match status" value="1"/>
</dbReference>
<name>A0ABT2SUA0_9FIRM</name>
<dbReference type="Proteomes" id="UP001208364">
    <property type="component" value="Unassembled WGS sequence"/>
</dbReference>
<keyword evidence="3" id="KW-0411">Iron-sulfur</keyword>
<dbReference type="InterPro" id="IPR029039">
    <property type="entry name" value="Flavoprotein-like_sf"/>
</dbReference>
<dbReference type="SUPFAM" id="SSF54862">
    <property type="entry name" value="4Fe-4S ferredoxins"/>
    <property type="match status" value="1"/>
</dbReference>
<feature type="domain" description="4Fe-4S ferredoxin-type" evidence="4">
    <location>
        <begin position="179"/>
        <end position="209"/>
    </location>
</feature>
<dbReference type="Gene3D" id="3.30.70.20">
    <property type="match status" value="1"/>
</dbReference>
<organism evidence="5 6">
    <name type="scientific">[Clostridium] ammoniilyticum</name>
    <dbReference type="NCBI Taxonomy" id="2981784"/>
    <lineage>
        <taxon>Bacteria</taxon>
        <taxon>Bacillati</taxon>
        <taxon>Bacillota</taxon>
        <taxon>Erysipelotrichia</taxon>
        <taxon>Erysipelotrichales</taxon>
        <taxon>Coprobacillaceae</taxon>
        <taxon>Faecalibacillus</taxon>
    </lineage>
</organism>
<sequence length="252" mass="28906">MILCYSGTGNSRYIAQRIADELQDNIVDLNEKIKTNNYSSIETGGDVILVVPTYAWRIPKIVSNWLYKTKFIGAKRIWFVMNCGSEIGNATKYNLMLANDKHLDYMGTKQILMPENYIAMFNAPQLEEAKGIVEKAEINIKETIKYIREGKAFLKPCHNLYDRFMSGLVNPLFYHFFVKAAAFKVKDTCTGCNQCVKKCPMNNIQLIDGKPVWGKNCTHCMACICYCPQEVIEYGKKSVGKPRYRFEQLKIK</sequence>
<dbReference type="InterPro" id="IPR017896">
    <property type="entry name" value="4Fe4S_Fe-S-bd"/>
</dbReference>
<proteinExistence type="predicted"/>
<evidence type="ECO:0000313" key="6">
    <source>
        <dbReference type="Proteomes" id="UP001208364"/>
    </source>
</evidence>
<dbReference type="Gene3D" id="3.40.50.360">
    <property type="match status" value="1"/>
</dbReference>
<dbReference type="InterPro" id="IPR017900">
    <property type="entry name" value="4Fe4S_Fe_S_CS"/>
</dbReference>
<evidence type="ECO:0000256" key="2">
    <source>
        <dbReference type="ARBA" id="ARBA00023004"/>
    </source>
</evidence>
<dbReference type="InterPro" id="IPR047964">
    <property type="entry name" value="EFR1-like"/>
</dbReference>
<reference evidence="5 6" key="1">
    <citation type="journal article" date="2021" name="ISME Commun">
        <title>Automated analysis of genomic sequences facilitates high-throughput and comprehensive description of bacteria.</title>
        <authorList>
            <person name="Hitch T.C.A."/>
        </authorList>
    </citation>
    <scope>NUCLEOTIDE SEQUENCE [LARGE SCALE GENOMIC DNA]</scope>
    <source>
        <strain evidence="5 6">H4_15</strain>
    </source>
</reference>
<keyword evidence="6" id="KW-1185">Reference proteome</keyword>
<evidence type="ECO:0000256" key="1">
    <source>
        <dbReference type="ARBA" id="ARBA00022723"/>
    </source>
</evidence>
<feature type="domain" description="4Fe-4S ferredoxin-type" evidence="4">
    <location>
        <begin position="210"/>
        <end position="237"/>
    </location>
</feature>
<keyword evidence="2" id="KW-0408">Iron</keyword>
<keyword evidence="1" id="KW-0479">Metal-binding</keyword>
<gene>
    <name evidence="5" type="ORF">OCV55_06955</name>
</gene>
<evidence type="ECO:0000256" key="3">
    <source>
        <dbReference type="ARBA" id="ARBA00023014"/>
    </source>
</evidence>
<dbReference type="NCBIfam" id="NF038196">
    <property type="entry name" value="ferrodoxin_EFR1"/>
    <property type="match status" value="1"/>
</dbReference>
<dbReference type="RefSeq" id="WP_147580209.1">
    <property type="nucleotide sequence ID" value="NZ_JAOQJR010000006.1"/>
</dbReference>
<dbReference type="PROSITE" id="PS51379">
    <property type="entry name" value="4FE4S_FER_2"/>
    <property type="match status" value="2"/>
</dbReference>
<dbReference type="Pfam" id="PF13187">
    <property type="entry name" value="Fer4_9"/>
    <property type="match status" value="1"/>
</dbReference>
<dbReference type="InterPro" id="IPR026816">
    <property type="entry name" value="Flavodoxin_dom"/>
</dbReference>
<evidence type="ECO:0000259" key="4">
    <source>
        <dbReference type="PROSITE" id="PS51379"/>
    </source>
</evidence>
<dbReference type="SUPFAM" id="SSF52218">
    <property type="entry name" value="Flavoproteins"/>
    <property type="match status" value="1"/>
</dbReference>
<comment type="caution">
    <text evidence="5">The sequence shown here is derived from an EMBL/GenBank/DDBJ whole genome shotgun (WGS) entry which is preliminary data.</text>
</comment>
<dbReference type="EMBL" id="JAOQJR010000006">
    <property type="protein sequence ID" value="MCU6738418.1"/>
    <property type="molecule type" value="Genomic_DNA"/>
</dbReference>
<dbReference type="PROSITE" id="PS00198">
    <property type="entry name" value="4FE4S_FER_1"/>
    <property type="match status" value="2"/>
</dbReference>